<dbReference type="EMBL" id="JAFIQS010000002">
    <property type="protein sequence ID" value="KAG5172154.1"/>
    <property type="molecule type" value="Genomic_DNA"/>
</dbReference>
<dbReference type="AlphaFoldDB" id="A0A8H7Y746"/>
<gene>
    <name evidence="2" type="ORF">JR316_001649</name>
</gene>
<dbReference type="OrthoDB" id="2122982at2759"/>
<dbReference type="SUPFAM" id="SSF57850">
    <property type="entry name" value="RING/U-box"/>
    <property type="match status" value="2"/>
</dbReference>
<evidence type="ECO:0000256" key="1">
    <source>
        <dbReference type="SAM" id="MobiDB-lite"/>
    </source>
</evidence>
<protein>
    <recommendedName>
        <fullName evidence="3">EF-hand domain-containing protein</fullName>
    </recommendedName>
</protein>
<evidence type="ECO:0008006" key="3">
    <source>
        <dbReference type="Google" id="ProtNLM"/>
    </source>
</evidence>
<dbReference type="InterPro" id="IPR018247">
    <property type="entry name" value="EF_Hand_1_Ca_BS"/>
</dbReference>
<organism evidence="2">
    <name type="scientific">Psilocybe cubensis</name>
    <name type="common">Psychedelic mushroom</name>
    <name type="synonym">Stropharia cubensis</name>
    <dbReference type="NCBI Taxonomy" id="181762"/>
    <lineage>
        <taxon>Eukaryota</taxon>
        <taxon>Fungi</taxon>
        <taxon>Dikarya</taxon>
        <taxon>Basidiomycota</taxon>
        <taxon>Agaricomycotina</taxon>
        <taxon>Agaricomycetes</taxon>
        <taxon>Agaricomycetidae</taxon>
        <taxon>Agaricales</taxon>
        <taxon>Agaricineae</taxon>
        <taxon>Strophariaceae</taxon>
        <taxon>Psilocybe</taxon>
    </lineage>
</organism>
<name>A0A8H7Y746_PSICU</name>
<dbReference type="PROSITE" id="PS00018">
    <property type="entry name" value="EF_HAND_1"/>
    <property type="match status" value="1"/>
</dbReference>
<comment type="caution">
    <text evidence="2">The sequence shown here is derived from an EMBL/GenBank/DDBJ whole genome shotgun (WGS) entry which is preliminary data.</text>
</comment>
<accession>A0A8H7Y746</accession>
<proteinExistence type="predicted"/>
<feature type="region of interest" description="Disordered" evidence="1">
    <location>
        <begin position="433"/>
        <end position="453"/>
    </location>
</feature>
<evidence type="ECO:0000313" key="2">
    <source>
        <dbReference type="EMBL" id="KAG5172154.1"/>
    </source>
</evidence>
<sequence length="1272" mass="144967">MGPTYLTPNNFTSEPDEVHETLLVEAYTSTLSVPATGEKDDKRMNTLDSMESETDARWAWFHNFYEANAELIAARPRGITSESKNIEESMNTFSEAAQATVKGLQCLGQLHPFIGAAVGAFILVITLDVSRRENERKVLAVKFQMRDLMAVFFELRHFRHSNIAQGHDGVSIAERLKGLMTIIAKDVRSCASDCDAYLKKGLLARTVKATAYETRLAEYVTRFEEYRRKVELAFAMHTSLGVDVANDKLTGIESRLRSIEDRIQDTLALFRRLETVREHDLKKFIEEHGGVKACLSNDESLEELVLRSGEASSRISGRDTSRRSSDLPSIRKRLLKEVAEDIDEAFERNMVLFERKLEMQKRQMEDTVIHESDRVIQTLTAGAHDQILDPDLQKIWKDMSWKGSVKARHFVLALHDYYTDKLSKARKDSPIIEGTGLTSPLHRPPLRSPSSSAFKRQDDKWALAYINAAYVQPILEAVDDDGTGFVSVKEVNTFVKERPDGWSLPHWIAYWAVGWQASISMYKNKIYSLVQTMFQTLEHVLPSNRHAVDEYLFHESFWRIELLLRSTRSANHKVMQDPDLARITDAYATAEEERLQRNLNSVSFELDTPATVSLVTGEGRIERYIFPLLYLLLRRHLKIMMIACRHVIHTEELAAHSESLVSILLSIDYRIQSLEAVFKQTHLDVQGRLGNFAFGIFQLSYGDIKRAPIHNSFGSWVNDDESGSLDVEPLPLQCIKEKVATLPVSSILRYGIQDAYLATEYFEFEPARLARTAHAIQGTWTGHCSRTEGQDLITYILRLSFRMSPDHSVLIGKGEDFSSTFAFQGRVKQTDLGYDFYFVLTDDSSDLSKRGSGSYNISTDTIVMSWSDRRKKLHPEEPYYQPIHLRRTPPSLVRYRYTPDRFSEDPAKARWAFVCNAAIHQAQAKLWSRQFFEARFTERKRFVELTTRSLIVSMGLTPQNPLNVSESAELEYLRRELNPSEARFYHALAQFEIQKLPWHPSWGCDWCERRITKSRNLCIHCISEDLSDNIELCSVCIDKTPSKRGFTHDASHDIIKVEETLHDFYFAKVVESARTVVSRTKGIFRALESAGLHSDVNHTQRQDAEEAVSEPTCACCNKRVTTPCWACVVCVRDTYICIDCDSRRLRSSPEGPSPGHKLNHPLVRIQDSIVAGQHTSTEQVLSSLQQRVLSMEQKLTAGLAAIDAKVEERMSRLESRVEEQLASMQAKAELRFESMEALMRQMILQTASLPPISVAKSQGSRRPFGPRLTSPR</sequence>
<reference evidence="2" key="1">
    <citation type="submission" date="2021-02" db="EMBL/GenBank/DDBJ databases">
        <title>Psilocybe cubensis genome.</title>
        <authorList>
            <person name="Mckernan K.J."/>
            <person name="Crawford S."/>
            <person name="Trippe A."/>
            <person name="Kane L.T."/>
            <person name="Mclaughlin S."/>
        </authorList>
    </citation>
    <scope>NUCLEOTIDE SEQUENCE [LARGE SCALE GENOMIC DNA]</scope>
    <source>
        <strain evidence="2">MGC-MH-2018</strain>
    </source>
</reference>